<dbReference type="Proteomes" id="UP000470470">
    <property type="component" value="Unassembled WGS sequence"/>
</dbReference>
<feature type="region of interest" description="Disordered" evidence="3">
    <location>
        <begin position="271"/>
        <end position="297"/>
    </location>
</feature>
<organism evidence="5 6">
    <name type="scientific">Goekera deserti</name>
    <dbReference type="NCBI Taxonomy" id="2497753"/>
    <lineage>
        <taxon>Bacteria</taxon>
        <taxon>Bacillati</taxon>
        <taxon>Actinomycetota</taxon>
        <taxon>Actinomycetes</taxon>
        <taxon>Geodermatophilales</taxon>
        <taxon>Geodermatophilaceae</taxon>
        <taxon>Goekera</taxon>
    </lineage>
</organism>
<keyword evidence="6" id="KW-1185">Reference proteome</keyword>
<proteinExistence type="predicted"/>
<dbReference type="EMBL" id="JAAGWK010000016">
    <property type="protein sequence ID" value="NEL54749.1"/>
    <property type="molecule type" value="Genomic_DNA"/>
</dbReference>
<evidence type="ECO:0000256" key="1">
    <source>
        <dbReference type="ARBA" id="ARBA00022679"/>
    </source>
</evidence>
<dbReference type="Pfam" id="PF01553">
    <property type="entry name" value="Acyltransferase"/>
    <property type="match status" value="1"/>
</dbReference>
<dbReference type="PANTHER" id="PTHR10434:SF55">
    <property type="entry name" value="POSSIBLE ACYLTRANSFERASE"/>
    <property type="match status" value="1"/>
</dbReference>
<evidence type="ECO:0000256" key="2">
    <source>
        <dbReference type="ARBA" id="ARBA00023315"/>
    </source>
</evidence>
<dbReference type="SMART" id="SM00563">
    <property type="entry name" value="PlsC"/>
    <property type="match status" value="1"/>
</dbReference>
<protein>
    <submittedName>
        <fullName evidence="5">1-acyl-sn-glycerol-3-phosphate acyltransferase</fullName>
    </submittedName>
</protein>
<accession>A0A7K3WFP1</accession>
<dbReference type="GO" id="GO:0006654">
    <property type="term" value="P:phosphatidic acid biosynthetic process"/>
    <property type="evidence" value="ECO:0007669"/>
    <property type="project" value="TreeGrafter"/>
</dbReference>
<dbReference type="AlphaFoldDB" id="A0A7K3WFP1"/>
<feature type="domain" description="Phospholipid/glycerol acyltransferase" evidence="4">
    <location>
        <begin position="81"/>
        <end position="199"/>
    </location>
</feature>
<dbReference type="SUPFAM" id="SSF69593">
    <property type="entry name" value="Glycerol-3-phosphate (1)-acyltransferase"/>
    <property type="match status" value="1"/>
</dbReference>
<evidence type="ECO:0000313" key="6">
    <source>
        <dbReference type="Proteomes" id="UP000470470"/>
    </source>
</evidence>
<dbReference type="GO" id="GO:0003841">
    <property type="term" value="F:1-acylglycerol-3-phosphate O-acyltransferase activity"/>
    <property type="evidence" value="ECO:0007669"/>
    <property type="project" value="TreeGrafter"/>
</dbReference>
<sequence length="297" mass="32021">MSRLRRAVTGWTPSFPPLPAYLADRVTPEHPAWFARELAVATGPPWWVWTFLIRRCWRLVTVFGRLEVTGSVAPELRRGPVLIAANHIGDFDMFVLAIALAKAGLVPRFLVTGGIMRTPLVGPALERAGHIRVDRGTRDATLATEVTAVALAHGGQVLAYPEGRVGLAPDGWPELGRSGLARLALEVGVPVLPVSQWGAHEVLQYANDWGKLRTALSAVRRRPALRVHIGPPVDLAGLRLDRRGDAHRARARIAAALTRGLATLRPGELGRPAYLDPTRPTTGVAAHPGGVVPDDVP</sequence>
<evidence type="ECO:0000256" key="3">
    <source>
        <dbReference type="SAM" id="MobiDB-lite"/>
    </source>
</evidence>
<name>A0A7K3WFP1_9ACTN</name>
<dbReference type="CDD" id="cd07989">
    <property type="entry name" value="LPLAT_AGPAT-like"/>
    <property type="match status" value="1"/>
</dbReference>
<dbReference type="GO" id="GO:0005886">
    <property type="term" value="C:plasma membrane"/>
    <property type="evidence" value="ECO:0007669"/>
    <property type="project" value="TreeGrafter"/>
</dbReference>
<dbReference type="PANTHER" id="PTHR10434">
    <property type="entry name" value="1-ACYL-SN-GLYCEROL-3-PHOSPHATE ACYLTRANSFERASE"/>
    <property type="match status" value="1"/>
</dbReference>
<gene>
    <name evidence="5" type="ORF">G1H19_12125</name>
</gene>
<comment type="caution">
    <text evidence="5">The sequence shown here is derived from an EMBL/GenBank/DDBJ whole genome shotgun (WGS) entry which is preliminary data.</text>
</comment>
<evidence type="ECO:0000313" key="5">
    <source>
        <dbReference type="EMBL" id="NEL54749.1"/>
    </source>
</evidence>
<keyword evidence="1 5" id="KW-0808">Transferase</keyword>
<evidence type="ECO:0000259" key="4">
    <source>
        <dbReference type="SMART" id="SM00563"/>
    </source>
</evidence>
<reference evidence="5 6" key="1">
    <citation type="submission" date="2020-02" db="EMBL/GenBank/DDBJ databases">
        <title>The whole genome sequence of CPCC 205119.</title>
        <authorList>
            <person name="Jiang Z."/>
        </authorList>
    </citation>
    <scope>NUCLEOTIDE SEQUENCE [LARGE SCALE GENOMIC DNA]</scope>
    <source>
        <strain evidence="5 6">CPCC 205119</strain>
    </source>
</reference>
<keyword evidence="2 5" id="KW-0012">Acyltransferase</keyword>
<dbReference type="InterPro" id="IPR002123">
    <property type="entry name" value="Plipid/glycerol_acylTrfase"/>
</dbReference>